<dbReference type="InterPro" id="IPR051011">
    <property type="entry name" value="Metal_resp_trans_reg"/>
</dbReference>
<accession>L0WDJ5</accession>
<dbReference type="AlphaFoldDB" id="L0WDJ5"/>
<dbReference type="Pfam" id="PF01022">
    <property type="entry name" value="HTH_5"/>
    <property type="match status" value="1"/>
</dbReference>
<dbReference type="PRINTS" id="PR00778">
    <property type="entry name" value="HTHARSR"/>
</dbReference>
<dbReference type="RefSeq" id="WP_008929498.1">
    <property type="nucleotide sequence ID" value="NZ_AMRJ01000018.1"/>
</dbReference>
<dbReference type="InterPro" id="IPR001845">
    <property type="entry name" value="HTH_ArsR_DNA-bd_dom"/>
</dbReference>
<gene>
    <name evidence="5" type="ORF">A11A3_11618</name>
</gene>
<dbReference type="eggNOG" id="COG0640">
    <property type="taxonomic scope" value="Bacteria"/>
</dbReference>
<dbReference type="Proteomes" id="UP000010164">
    <property type="component" value="Unassembled WGS sequence"/>
</dbReference>
<dbReference type="PROSITE" id="PS50987">
    <property type="entry name" value="HTH_ARSR_2"/>
    <property type="match status" value="1"/>
</dbReference>
<dbReference type="PATRIC" id="fig|1177179.3.peg.2319"/>
<protein>
    <submittedName>
        <fullName evidence="5">ArsR family regulatory protein</fullName>
    </submittedName>
</protein>
<dbReference type="EMBL" id="AMRJ01000018">
    <property type="protein sequence ID" value="EKF73855.1"/>
    <property type="molecule type" value="Genomic_DNA"/>
</dbReference>
<dbReference type="GO" id="GO:0003700">
    <property type="term" value="F:DNA-binding transcription factor activity"/>
    <property type="evidence" value="ECO:0007669"/>
    <property type="project" value="InterPro"/>
</dbReference>
<keyword evidence="1" id="KW-0805">Transcription regulation</keyword>
<feature type="domain" description="HTH arsR-type" evidence="4">
    <location>
        <begin position="8"/>
        <end position="102"/>
    </location>
</feature>
<dbReference type="PANTHER" id="PTHR43132:SF2">
    <property type="entry name" value="ARSENICAL RESISTANCE OPERON REPRESSOR ARSR-RELATED"/>
    <property type="match status" value="1"/>
</dbReference>
<organism evidence="5 6">
    <name type="scientific">Alcanivorax hongdengensis A-11-3</name>
    <dbReference type="NCBI Taxonomy" id="1177179"/>
    <lineage>
        <taxon>Bacteria</taxon>
        <taxon>Pseudomonadati</taxon>
        <taxon>Pseudomonadota</taxon>
        <taxon>Gammaproteobacteria</taxon>
        <taxon>Oceanospirillales</taxon>
        <taxon>Alcanivoracaceae</taxon>
        <taxon>Alcanivorax</taxon>
    </lineage>
</organism>
<keyword evidence="6" id="KW-1185">Reference proteome</keyword>
<dbReference type="NCBIfam" id="NF033788">
    <property type="entry name" value="HTH_metalloreg"/>
    <property type="match status" value="1"/>
</dbReference>
<sequence>MELDDLQLLHQNADAASQLLKALSNPVRLLLLCQLTEGERSVGELEDRTGIRQPSLSQQLGVLRREGLIAPRRDGKQVYYRVADHRAMAILTTLYTLFCDEES</sequence>
<dbReference type="CDD" id="cd00090">
    <property type="entry name" value="HTH_ARSR"/>
    <property type="match status" value="1"/>
</dbReference>
<dbReference type="InterPro" id="IPR036390">
    <property type="entry name" value="WH_DNA-bd_sf"/>
</dbReference>
<dbReference type="SUPFAM" id="SSF46785">
    <property type="entry name" value="Winged helix' DNA-binding domain"/>
    <property type="match status" value="1"/>
</dbReference>
<evidence type="ECO:0000259" key="4">
    <source>
        <dbReference type="PROSITE" id="PS50987"/>
    </source>
</evidence>
<dbReference type="SMART" id="SM00418">
    <property type="entry name" value="HTH_ARSR"/>
    <property type="match status" value="1"/>
</dbReference>
<proteinExistence type="predicted"/>
<dbReference type="GO" id="GO:0003677">
    <property type="term" value="F:DNA binding"/>
    <property type="evidence" value="ECO:0007669"/>
    <property type="project" value="UniProtKB-KW"/>
</dbReference>
<comment type="caution">
    <text evidence="5">The sequence shown here is derived from an EMBL/GenBank/DDBJ whole genome shotgun (WGS) entry which is preliminary data.</text>
</comment>
<keyword evidence="2" id="KW-0238">DNA-binding</keyword>
<keyword evidence="3" id="KW-0804">Transcription</keyword>
<dbReference type="PANTHER" id="PTHR43132">
    <property type="entry name" value="ARSENICAL RESISTANCE OPERON REPRESSOR ARSR-RELATED"/>
    <property type="match status" value="1"/>
</dbReference>
<evidence type="ECO:0000313" key="5">
    <source>
        <dbReference type="EMBL" id="EKF73855.1"/>
    </source>
</evidence>
<reference evidence="5 6" key="1">
    <citation type="journal article" date="2012" name="J. Bacteriol.">
        <title>Genome Sequence of the Alkane-Degrading Bacterium Alcanivorax hongdengensis Type Strain A-11-3.</title>
        <authorList>
            <person name="Lai Q."/>
            <person name="Shao Z."/>
        </authorList>
    </citation>
    <scope>NUCLEOTIDE SEQUENCE [LARGE SCALE GENOMIC DNA]</scope>
    <source>
        <strain evidence="5 6">A-11-3</strain>
    </source>
</reference>
<evidence type="ECO:0000313" key="6">
    <source>
        <dbReference type="Proteomes" id="UP000010164"/>
    </source>
</evidence>
<dbReference type="InterPro" id="IPR036388">
    <property type="entry name" value="WH-like_DNA-bd_sf"/>
</dbReference>
<name>L0WDJ5_9GAMM</name>
<evidence type="ECO:0000256" key="2">
    <source>
        <dbReference type="ARBA" id="ARBA00023125"/>
    </source>
</evidence>
<dbReference type="InterPro" id="IPR011991">
    <property type="entry name" value="ArsR-like_HTH"/>
</dbReference>
<evidence type="ECO:0000256" key="3">
    <source>
        <dbReference type="ARBA" id="ARBA00023163"/>
    </source>
</evidence>
<evidence type="ECO:0000256" key="1">
    <source>
        <dbReference type="ARBA" id="ARBA00023015"/>
    </source>
</evidence>
<dbReference type="Gene3D" id="1.10.10.10">
    <property type="entry name" value="Winged helix-like DNA-binding domain superfamily/Winged helix DNA-binding domain"/>
    <property type="match status" value="1"/>
</dbReference>
<dbReference type="STRING" id="1177179.A11A3_11618"/>